<sequence length="139" mass="15600">MIMETTNHHTVTTAWSERATLIGGDAIVFIVFALLGRSSHGLVDENPFLAAIRVALPFFIGWLVVAPWLGLFRHQPPARMVGLTMVAWLLALPVGLGLRWWQLGRSSPFSFALVTFLTVAALLLIWRGSYSWWQQRRSA</sequence>
<proteinExistence type="predicted"/>
<evidence type="ECO:0000313" key="3">
    <source>
        <dbReference type="Proteomes" id="UP000002508"/>
    </source>
</evidence>
<feature type="transmembrane region" description="Helical" evidence="1">
    <location>
        <begin position="107"/>
        <end position="126"/>
    </location>
</feature>
<name>B8GB16_CHLAD</name>
<dbReference type="PANTHER" id="PTHR35283">
    <property type="entry name" value="T12C22.21 PROTEIN"/>
    <property type="match status" value="1"/>
</dbReference>
<dbReference type="Pfam" id="PF11255">
    <property type="entry name" value="DUF3054"/>
    <property type="match status" value="1"/>
</dbReference>
<dbReference type="TCDB" id="9.B.185.1.5">
    <property type="family name" value="the putative bacterial archaeal holin (bah) family"/>
</dbReference>
<evidence type="ECO:0000256" key="1">
    <source>
        <dbReference type="SAM" id="Phobius"/>
    </source>
</evidence>
<feature type="transmembrane region" description="Helical" evidence="1">
    <location>
        <begin position="81"/>
        <end position="101"/>
    </location>
</feature>
<organism evidence="2 3">
    <name type="scientific">Chloroflexus aggregans (strain MD-66 / DSM 9485)</name>
    <dbReference type="NCBI Taxonomy" id="326427"/>
    <lineage>
        <taxon>Bacteria</taxon>
        <taxon>Bacillati</taxon>
        <taxon>Chloroflexota</taxon>
        <taxon>Chloroflexia</taxon>
        <taxon>Chloroflexales</taxon>
        <taxon>Chloroflexineae</taxon>
        <taxon>Chloroflexaceae</taxon>
        <taxon>Chloroflexus</taxon>
    </lineage>
</organism>
<evidence type="ECO:0008006" key="4">
    <source>
        <dbReference type="Google" id="ProtNLM"/>
    </source>
</evidence>
<protein>
    <recommendedName>
        <fullName evidence="4">DUF3054 domain-containing protein</fullName>
    </recommendedName>
</protein>
<keyword evidence="1" id="KW-0472">Membrane</keyword>
<dbReference type="HOGENOM" id="CLU_143267_0_0_0"/>
<feature type="transmembrane region" description="Helical" evidence="1">
    <location>
        <begin position="48"/>
        <end position="69"/>
    </location>
</feature>
<dbReference type="STRING" id="326427.Cagg_3780"/>
<dbReference type="KEGG" id="cag:Cagg_3780"/>
<dbReference type="AlphaFoldDB" id="B8GB16"/>
<dbReference type="InterPro" id="IPR021414">
    <property type="entry name" value="DUF3054"/>
</dbReference>
<keyword evidence="3" id="KW-1185">Reference proteome</keyword>
<dbReference type="PANTHER" id="PTHR35283:SF3">
    <property type="entry name" value="T12C22.21 PROTEIN"/>
    <property type="match status" value="1"/>
</dbReference>
<keyword evidence="1" id="KW-1133">Transmembrane helix</keyword>
<dbReference type="Proteomes" id="UP000002508">
    <property type="component" value="Chromosome"/>
</dbReference>
<reference evidence="2" key="1">
    <citation type="submission" date="2008-12" db="EMBL/GenBank/DDBJ databases">
        <title>Complete sequence of Chloroflexus aggregans DSM 9485.</title>
        <authorList>
            <consortium name="US DOE Joint Genome Institute"/>
            <person name="Lucas S."/>
            <person name="Copeland A."/>
            <person name="Lapidus A."/>
            <person name="Glavina del Rio T."/>
            <person name="Dalin E."/>
            <person name="Tice H."/>
            <person name="Pitluck S."/>
            <person name="Foster B."/>
            <person name="Larimer F."/>
            <person name="Land M."/>
            <person name="Hauser L."/>
            <person name="Kyrpides N."/>
            <person name="Mikhailova N."/>
            <person name="Bryant D."/>
            <person name="Richardson P."/>
        </authorList>
    </citation>
    <scope>NUCLEOTIDE SEQUENCE</scope>
    <source>
        <strain evidence="2">DSM 9485</strain>
    </source>
</reference>
<keyword evidence="1" id="KW-0812">Transmembrane</keyword>
<dbReference type="EMBL" id="CP001337">
    <property type="protein sequence ID" value="ACL26616.1"/>
    <property type="molecule type" value="Genomic_DNA"/>
</dbReference>
<gene>
    <name evidence="2" type="ordered locus">Cagg_3780</name>
</gene>
<feature type="transmembrane region" description="Helical" evidence="1">
    <location>
        <begin position="20"/>
        <end position="36"/>
    </location>
</feature>
<evidence type="ECO:0000313" key="2">
    <source>
        <dbReference type="EMBL" id="ACL26616.1"/>
    </source>
</evidence>
<accession>B8GB16</accession>